<evidence type="ECO:0000313" key="3">
    <source>
        <dbReference type="Proteomes" id="UP000191980"/>
    </source>
</evidence>
<dbReference type="Proteomes" id="UP000191980">
    <property type="component" value="Unassembled WGS sequence"/>
</dbReference>
<evidence type="ECO:0000259" key="1">
    <source>
        <dbReference type="Pfam" id="PF13391"/>
    </source>
</evidence>
<name>A0A1V8MAH7_9GAMM</name>
<dbReference type="STRING" id="1420851.AU255_10985"/>
<evidence type="ECO:0000313" key="2">
    <source>
        <dbReference type="EMBL" id="OQK18313.1"/>
    </source>
</evidence>
<accession>A0A1V8MAH7</accession>
<protein>
    <recommendedName>
        <fullName evidence="1">HNH nuclease domain-containing protein</fullName>
    </recommendedName>
</protein>
<organism evidence="2 3">
    <name type="scientific">Methyloprofundus sedimenti</name>
    <dbReference type="NCBI Taxonomy" id="1420851"/>
    <lineage>
        <taxon>Bacteria</taxon>
        <taxon>Pseudomonadati</taxon>
        <taxon>Pseudomonadota</taxon>
        <taxon>Gammaproteobacteria</taxon>
        <taxon>Methylococcales</taxon>
        <taxon>Methylococcaceae</taxon>
        <taxon>Methyloprofundus</taxon>
    </lineage>
</organism>
<gene>
    <name evidence="2" type="ORF">AU255_10985</name>
</gene>
<dbReference type="Pfam" id="PF13391">
    <property type="entry name" value="HNH_2"/>
    <property type="match status" value="1"/>
</dbReference>
<keyword evidence="3" id="KW-1185">Reference proteome</keyword>
<feature type="domain" description="HNH nuclease" evidence="1">
    <location>
        <begin position="28"/>
        <end position="79"/>
    </location>
</feature>
<proteinExistence type="predicted"/>
<dbReference type="EMBL" id="LPUF01000001">
    <property type="protein sequence ID" value="OQK18313.1"/>
    <property type="molecule type" value="Genomic_DNA"/>
</dbReference>
<sequence length="133" mass="15373">MDVIRSVKTRSNQYVFRKIILKIYNQSCCITGLNIQTVNRASHIIPWAEDKTIRLDPRNGLCLSATYDAAFDEHLISLDDDYRVIISKGIKDYYTNESVRAYFKNKEGVKICLPVKYLPNKINLAAHRDKGEF</sequence>
<comment type="caution">
    <text evidence="2">The sequence shown here is derived from an EMBL/GenBank/DDBJ whole genome shotgun (WGS) entry which is preliminary data.</text>
</comment>
<reference evidence="2 3" key="1">
    <citation type="submission" date="2015-12" db="EMBL/GenBank/DDBJ databases">
        <authorList>
            <person name="Shamseldin A."/>
            <person name="Moawad H."/>
            <person name="Abd El-Rahim W.M."/>
            <person name="Sadowsky M.J."/>
        </authorList>
    </citation>
    <scope>NUCLEOTIDE SEQUENCE [LARGE SCALE GENOMIC DNA]</scope>
    <source>
        <strain evidence="2 3">WF1</strain>
    </source>
</reference>
<dbReference type="OrthoDB" id="529575at2"/>
<dbReference type="AlphaFoldDB" id="A0A1V8MAH7"/>
<dbReference type="InterPro" id="IPR003615">
    <property type="entry name" value="HNH_nuc"/>
</dbReference>
<dbReference type="RefSeq" id="WP_080522920.1">
    <property type="nucleotide sequence ID" value="NZ_LPUF01000001.1"/>
</dbReference>